<evidence type="ECO:0000256" key="5">
    <source>
        <dbReference type="ARBA" id="ARBA00022842"/>
    </source>
</evidence>
<dbReference type="Gene3D" id="3.40.50.1010">
    <property type="entry name" value="5'-nuclease"/>
    <property type="match status" value="1"/>
</dbReference>
<comment type="caution">
    <text evidence="8">The sequence shown here is derived from an EMBL/GenBank/DDBJ whole genome shotgun (WGS) entry which is preliminary data.</text>
</comment>
<dbReference type="HAMAP" id="MF_00265">
    <property type="entry name" value="VapC_Nob1"/>
    <property type="match status" value="1"/>
</dbReference>
<evidence type="ECO:0000256" key="6">
    <source>
        <dbReference type="HAMAP-Rule" id="MF_00265"/>
    </source>
</evidence>
<proteinExistence type="inferred from homology"/>
<feature type="binding site" evidence="6">
    <location>
        <position position="108"/>
    </location>
    <ligand>
        <name>Mg(2+)</name>
        <dbReference type="ChEBI" id="CHEBI:18420"/>
    </ligand>
</feature>
<dbReference type="Pfam" id="PF01850">
    <property type="entry name" value="PIN"/>
    <property type="match status" value="1"/>
</dbReference>
<comment type="function">
    <text evidence="6">Toxic component of a toxin-antitoxin (TA) system. An RNase.</text>
</comment>
<organism evidence="8 9">
    <name type="scientific">Mumia flava</name>
    <dbReference type="NCBI Taxonomy" id="1348852"/>
    <lineage>
        <taxon>Bacteria</taxon>
        <taxon>Bacillati</taxon>
        <taxon>Actinomycetota</taxon>
        <taxon>Actinomycetes</taxon>
        <taxon>Propionibacteriales</taxon>
        <taxon>Nocardioidaceae</taxon>
        <taxon>Mumia</taxon>
    </lineage>
</organism>
<dbReference type="RefSeq" id="WP_039339942.1">
    <property type="nucleotide sequence ID" value="NZ_PGEZ01000001.1"/>
</dbReference>
<feature type="binding site" evidence="6">
    <location>
        <position position="5"/>
    </location>
    <ligand>
        <name>Mg(2+)</name>
        <dbReference type="ChEBI" id="CHEBI:18420"/>
    </ligand>
</feature>
<evidence type="ECO:0000256" key="1">
    <source>
        <dbReference type="ARBA" id="ARBA00022649"/>
    </source>
</evidence>
<dbReference type="Proteomes" id="UP000230842">
    <property type="component" value="Unassembled WGS sequence"/>
</dbReference>
<dbReference type="GO" id="GO:0004540">
    <property type="term" value="F:RNA nuclease activity"/>
    <property type="evidence" value="ECO:0007669"/>
    <property type="project" value="InterPro"/>
</dbReference>
<accession>A0A0B2BVB5</accession>
<protein>
    <recommendedName>
        <fullName evidence="6">Ribonuclease VapC</fullName>
        <shortName evidence="6">RNase VapC</shortName>
        <ecNumber evidence="6">3.1.-.-</ecNumber>
    </recommendedName>
    <alternativeName>
        <fullName evidence="6">Toxin VapC</fullName>
    </alternativeName>
</protein>
<dbReference type="GO" id="GO:0016788">
    <property type="term" value="F:hydrolase activity, acting on ester bonds"/>
    <property type="evidence" value="ECO:0007669"/>
    <property type="project" value="InterPro"/>
</dbReference>
<dbReference type="GO" id="GO:0045926">
    <property type="term" value="P:negative regulation of growth"/>
    <property type="evidence" value="ECO:0007669"/>
    <property type="project" value="UniProtKB-ARBA"/>
</dbReference>
<evidence type="ECO:0000259" key="7">
    <source>
        <dbReference type="Pfam" id="PF01850"/>
    </source>
</evidence>
<evidence type="ECO:0000313" key="9">
    <source>
        <dbReference type="Proteomes" id="UP000230842"/>
    </source>
</evidence>
<dbReference type="SUPFAM" id="SSF88723">
    <property type="entry name" value="PIN domain-like"/>
    <property type="match status" value="1"/>
</dbReference>
<comment type="cofactor">
    <cofactor evidence="6">
        <name>Mg(2+)</name>
        <dbReference type="ChEBI" id="CHEBI:18420"/>
    </cofactor>
</comment>
<dbReference type="GO" id="GO:0000287">
    <property type="term" value="F:magnesium ion binding"/>
    <property type="evidence" value="ECO:0007669"/>
    <property type="project" value="UniProtKB-UniRule"/>
</dbReference>
<dbReference type="InterPro" id="IPR006226">
    <property type="entry name" value="Mtu_PIN"/>
</dbReference>
<dbReference type="GO" id="GO:0090729">
    <property type="term" value="F:toxin activity"/>
    <property type="evidence" value="ECO:0007669"/>
    <property type="project" value="UniProtKB-KW"/>
</dbReference>
<keyword evidence="6" id="KW-0800">Toxin</keyword>
<dbReference type="InterPro" id="IPR002716">
    <property type="entry name" value="PIN_dom"/>
</dbReference>
<keyword evidence="9" id="KW-1185">Reference proteome</keyword>
<keyword evidence="2 6" id="KW-0540">Nuclease</keyword>
<keyword evidence="3 6" id="KW-0479">Metal-binding</keyword>
<comment type="similarity">
    <text evidence="6">Belongs to the PINc/VapC protein family.</text>
</comment>
<dbReference type="InterPro" id="IPR022907">
    <property type="entry name" value="VapC_family"/>
</dbReference>
<name>A0A0B2BVB5_9ACTN</name>
<dbReference type="InterPro" id="IPR029060">
    <property type="entry name" value="PIN-like_dom_sf"/>
</dbReference>
<evidence type="ECO:0000256" key="3">
    <source>
        <dbReference type="ARBA" id="ARBA00022723"/>
    </source>
</evidence>
<reference evidence="8 9" key="1">
    <citation type="submission" date="2017-11" db="EMBL/GenBank/DDBJ databases">
        <title>Genomic Encyclopedia of Archaeal and Bacterial Type Strains, Phase II (KMG-II): From Individual Species to Whole Genera.</title>
        <authorList>
            <person name="Goeker M."/>
        </authorList>
    </citation>
    <scope>NUCLEOTIDE SEQUENCE [LARGE SCALE GENOMIC DNA]</scope>
    <source>
        <strain evidence="8 9">DSM 27763</strain>
    </source>
</reference>
<evidence type="ECO:0000313" key="8">
    <source>
        <dbReference type="EMBL" id="PJJ58090.1"/>
    </source>
</evidence>
<dbReference type="EMBL" id="PGEZ01000001">
    <property type="protein sequence ID" value="PJJ58090.1"/>
    <property type="molecule type" value="Genomic_DNA"/>
</dbReference>
<dbReference type="NCBIfam" id="TIGR00028">
    <property type="entry name" value="Mtu_PIN_fam"/>
    <property type="match status" value="1"/>
</dbReference>
<keyword evidence="5 6" id="KW-0460">Magnesium</keyword>
<gene>
    <name evidence="6" type="primary">vapC</name>
    <name evidence="8" type="ORF">CLV56_2335</name>
</gene>
<dbReference type="AlphaFoldDB" id="A0A0B2BVB5"/>
<dbReference type="OrthoDB" id="556169at2"/>
<keyword evidence="1 6" id="KW-1277">Toxin-antitoxin system</keyword>
<evidence type="ECO:0000256" key="2">
    <source>
        <dbReference type="ARBA" id="ARBA00022722"/>
    </source>
</evidence>
<sequence>MNVVDANVLLALYRPDHPHHDVATAWWSDSARSGEPVTVPDLIWVAFARIVTNRRVFPVPATFAQAWRFAETVMRQPTYLTYSGDVRALREFARIARASGASANLVTDVYVAATATALGARVVTFDRDFRKFDGVRVTELGA</sequence>
<evidence type="ECO:0000256" key="4">
    <source>
        <dbReference type="ARBA" id="ARBA00022801"/>
    </source>
</evidence>
<feature type="domain" description="PIN" evidence="7">
    <location>
        <begin position="3"/>
        <end position="134"/>
    </location>
</feature>
<keyword evidence="4 6" id="KW-0378">Hydrolase</keyword>
<dbReference type="EC" id="3.1.-.-" evidence="6"/>